<evidence type="ECO:0000313" key="3">
    <source>
        <dbReference type="EMBL" id="GAL22732.1"/>
    </source>
</evidence>
<dbReference type="Pfam" id="PF05232">
    <property type="entry name" value="BTP"/>
    <property type="match status" value="1"/>
</dbReference>
<feature type="transmembrane region" description="Helical" evidence="1">
    <location>
        <begin position="6"/>
        <end position="35"/>
    </location>
</feature>
<keyword evidence="4" id="KW-1185">Reference proteome</keyword>
<protein>
    <recommendedName>
        <fullName evidence="2">Chlorhexidine efflux transporter domain-containing protein</fullName>
    </recommendedName>
</protein>
<evidence type="ECO:0000259" key="2">
    <source>
        <dbReference type="Pfam" id="PF05232"/>
    </source>
</evidence>
<comment type="caution">
    <text evidence="3">The sequence shown here is derived from an EMBL/GenBank/DDBJ whole genome shotgun (WGS) entry which is preliminary data.</text>
</comment>
<dbReference type="EMBL" id="BBMR01000015">
    <property type="protein sequence ID" value="GAL22732.1"/>
    <property type="molecule type" value="Genomic_DNA"/>
</dbReference>
<dbReference type="InterPro" id="IPR007896">
    <property type="entry name" value="BTP_bacteria"/>
</dbReference>
<keyword evidence="1" id="KW-0472">Membrane</keyword>
<evidence type="ECO:0000313" key="4">
    <source>
        <dbReference type="Proteomes" id="UP000029228"/>
    </source>
</evidence>
<sequence>MFTIPLLAWALELSFIDAFLTDLGFVVGAVVYAYFFNLFYDSVFPLPETPNKRL</sequence>
<proteinExistence type="predicted"/>
<reference evidence="3 4" key="2">
    <citation type="submission" date="2014-09" db="EMBL/GenBank/DDBJ databases">
        <authorList>
            <consortium name="NBRP consortium"/>
            <person name="Sawabe T."/>
            <person name="Meirelles P."/>
            <person name="Nakanishi M."/>
            <person name="Sayaka M."/>
            <person name="Hattori M."/>
            <person name="Ohkuma M."/>
        </authorList>
    </citation>
    <scope>NUCLEOTIDE SEQUENCE [LARGE SCALE GENOMIC DNA]</scope>
    <source>
        <strain evidence="4">JCM19235</strain>
    </source>
</reference>
<keyword evidence="1" id="KW-0812">Transmembrane</keyword>
<feature type="domain" description="Chlorhexidine efflux transporter" evidence="2">
    <location>
        <begin position="1"/>
        <end position="45"/>
    </location>
</feature>
<dbReference type="Proteomes" id="UP000029228">
    <property type="component" value="Unassembled WGS sequence"/>
</dbReference>
<name>A0A090STP4_9VIBR</name>
<organism evidence="3 4">
    <name type="scientific">Vibrio maritimus</name>
    <dbReference type="NCBI Taxonomy" id="990268"/>
    <lineage>
        <taxon>Bacteria</taxon>
        <taxon>Pseudomonadati</taxon>
        <taxon>Pseudomonadota</taxon>
        <taxon>Gammaproteobacteria</taxon>
        <taxon>Vibrionales</taxon>
        <taxon>Vibrionaceae</taxon>
        <taxon>Vibrio</taxon>
    </lineage>
</organism>
<reference evidence="3 4" key="1">
    <citation type="submission" date="2014-09" db="EMBL/GenBank/DDBJ databases">
        <title>Vibrio maritimus JCM 19235. (C45) whole genome shotgun sequence.</title>
        <authorList>
            <person name="Sawabe T."/>
            <person name="Meirelles P."/>
            <person name="Nakanishi M."/>
            <person name="Sayaka M."/>
            <person name="Hattori M."/>
            <person name="Ohkuma M."/>
        </authorList>
    </citation>
    <scope>NUCLEOTIDE SEQUENCE [LARGE SCALE GENOMIC DNA]</scope>
    <source>
        <strain evidence="4">JCM19235</strain>
    </source>
</reference>
<evidence type="ECO:0000256" key="1">
    <source>
        <dbReference type="SAM" id="Phobius"/>
    </source>
</evidence>
<gene>
    <name evidence="3" type="ORF">JCM19235_4690</name>
</gene>
<dbReference type="AlphaFoldDB" id="A0A090STP4"/>
<accession>A0A090STP4</accession>
<keyword evidence="1" id="KW-1133">Transmembrane helix</keyword>